<proteinExistence type="predicted"/>
<keyword evidence="3" id="KW-1185">Reference proteome</keyword>
<dbReference type="Proteomes" id="UP000018550">
    <property type="component" value="Chromosome"/>
</dbReference>
<dbReference type="EMBL" id="CP006682">
    <property type="protein sequence ID" value="AHB36644.1"/>
    <property type="molecule type" value="Genomic_DNA"/>
</dbReference>
<dbReference type="RefSeq" id="WP_023789937.1">
    <property type="nucleotide sequence ID" value="NC_022998.1"/>
</dbReference>
<dbReference type="AlphaFoldDB" id="V5RJB2"/>
<feature type="transmembrane region" description="Helical" evidence="1">
    <location>
        <begin position="6"/>
        <end position="28"/>
    </location>
</feature>
<keyword evidence="1" id="KW-1133">Transmembrane helix</keyword>
<dbReference type="HOGENOM" id="CLU_2829045_0_0_14"/>
<keyword evidence="1" id="KW-0472">Membrane</keyword>
<sequence>MSILVGSVLAGSFLALPFIIWGVFRFFDKVMHKFFSWSKLVVLLSFLIFWTIAIIVIVLTILYGHN</sequence>
<organism evidence="2 3">
    <name type="scientific">Spiroplasma apis B31</name>
    <dbReference type="NCBI Taxonomy" id="1276258"/>
    <lineage>
        <taxon>Bacteria</taxon>
        <taxon>Bacillati</taxon>
        <taxon>Mycoplasmatota</taxon>
        <taxon>Mollicutes</taxon>
        <taxon>Entomoplasmatales</taxon>
        <taxon>Spiroplasmataceae</taxon>
        <taxon>Spiroplasma</taxon>
    </lineage>
</organism>
<dbReference type="OrthoDB" id="390212at2"/>
<accession>V5RJB2</accession>
<evidence type="ECO:0000313" key="3">
    <source>
        <dbReference type="Proteomes" id="UP000018550"/>
    </source>
</evidence>
<dbReference type="STRING" id="1276258.SAPIS_v1c07990"/>
<name>V5RJB2_SPIAP</name>
<evidence type="ECO:0008006" key="4">
    <source>
        <dbReference type="Google" id="ProtNLM"/>
    </source>
</evidence>
<feature type="transmembrane region" description="Helical" evidence="1">
    <location>
        <begin position="40"/>
        <end position="63"/>
    </location>
</feature>
<protein>
    <recommendedName>
        <fullName evidence="4">Transmembrane protein</fullName>
    </recommendedName>
</protein>
<reference evidence="2 3" key="1">
    <citation type="journal article" date="2014" name="Genome Announc.">
        <title>Complete Genome Sequence of Spiroplasma apis B31T (ATCC 33834), a Bacterium Associated with May Disease of Honeybees (Apis mellifera).</title>
        <authorList>
            <person name="Ku C."/>
            <person name="Lo W.S."/>
            <person name="Chen L.L."/>
            <person name="Kuo C.H."/>
        </authorList>
    </citation>
    <scope>NUCLEOTIDE SEQUENCE [LARGE SCALE GENOMIC DNA]</scope>
    <source>
        <strain evidence="2">B31</strain>
    </source>
</reference>
<dbReference type="KEGG" id="sapi:SAPIS_v1c07990"/>
<evidence type="ECO:0000313" key="2">
    <source>
        <dbReference type="EMBL" id="AHB36644.1"/>
    </source>
</evidence>
<evidence type="ECO:0000256" key="1">
    <source>
        <dbReference type="SAM" id="Phobius"/>
    </source>
</evidence>
<gene>
    <name evidence="2" type="ORF">SAPIS_v1c07990</name>
</gene>
<keyword evidence="1" id="KW-0812">Transmembrane</keyword>